<comment type="caution">
    <text evidence="1">The sequence shown here is derived from an EMBL/GenBank/DDBJ whole genome shotgun (WGS) entry which is preliminary data.</text>
</comment>
<evidence type="ECO:0000313" key="1">
    <source>
        <dbReference type="EMBL" id="KAJ8674104.1"/>
    </source>
</evidence>
<reference evidence="1" key="1">
    <citation type="submission" date="2023-04" db="EMBL/GenBank/DDBJ databases">
        <title>A chromosome-level genome assembly of the parasitoid wasp Eretmocerus hayati.</title>
        <authorList>
            <person name="Zhong Y."/>
            <person name="Liu S."/>
            <person name="Liu Y."/>
        </authorList>
    </citation>
    <scope>NUCLEOTIDE SEQUENCE</scope>
    <source>
        <strain evidence="1">ZJU_SS_LIU_2023</strain>
    </source>
</reference>
<name>A0ACC2NUY2_9HYME</name>
<protein>
    <submittedName>
        <fullName evidence="1">Uncharacterized protein</fullName>
    </submittedName>
</protein>
<keyword evidence="2" id="KW-1185">Reference proteome</keyword>
<evidence type="ECO:0000313" key="2">
    <source>
        <dbReference type="Proteomes" id="UP001239111"/>
    </source>
</evidence>
<proteinExistence type="predicted"/>
<dbReference type="Proteomes" id="UP001239111">
    <property type="component" value="Chromosome 3"/>
</dbReference>
<gene>
    <name evidence="1" type="ORF">QAD02_005366</name>
</gene>
<accession>A0ACC2NUY2</accession>
<sequence>MADEKFTKLVHSTFTMYGLIIPRKLSGSLAKRLLTNYGESAEKELTKIVEQILLQNLSSPHVDLENIQLALKECHRPASTMQDTETVLNVIDVFTVPKVVYDLNKQKYTLQSTSLDLFSDAMKKSLVYKERLDLVWYRTQKHAVFAPSKFTNTEEKKEQLVPIEYLLSESKTSDICVMGILAQLEEGQWYLEDHSGSVKINLANTISFSKSYSVELDASLNPSSCYYSSLIVEGSIVLAKGQYLEGMMHIETMSFPPAELSSNSRVAFGDTNTFGGQHPTSLKLSEKLKAFEEAHANDIFFFSEFWVDHEKVLNKFEVLLSGFSDEPPTAIVLCGHFSSSPLNSSSTKKLREGFKKIAAIITRFPAIQESTTFVLVPGPYDPSAPKVLPRPPLSKYIVEDLIKVVPKVILATNPCRIQLCTKEIVVFRENILSKLCRNTLHYPNKTRDEDDDTRGEEVCNAFAKAIICQSHLAPLLYSTVPVYWKHDQALQLYPIPDLVVVADDFRPYKTSHFECKVMNPGPFMKSNFSFKSYLPNENEIEDCSVADDVV</sequence>
<organism evidence="1 2">
    <name type="scientific">Eretmocerus hayati</name>
    <dbReference type="NCBI Taxonomy" id="131215"/>
    <lineage>
        <taxon>Eukaryota</taxon>
        <taxon>Metazoa</taxon>
        <taxon>Ecdysozoa</taxon>
        <taxon>Arthropoda</taxon>
        <taxon>Hexapoda</taxon>
        <taxon>Insecta</taxon>
        <taxon>Pterygota</taxon>
        <taxon>Neoptera</taxon>
        <taxon>Endopterygota</taxon>
        <taxon>Hymenoptera</taxon>
        <taxon>Apocrita</taxon>
        <taxon>Proctotrupomorpha</taxon>
        <taxon>Chalcidoidea</taxon>
        <taxon>Aphelinidae</taxon>
        <taxon>Aphelininae</taxon>
        <taxon>Eretmocerus</taxon>
    </lineage>
</organism>
<dbReference type="EMBL" id="CM056743">
    <property type="protein sequence ID" value="KAJ8674104.1"/>
    <property type="molecule type" value="Genomic_DNA"/>
</dbReference>